<dbReference type="PANTHER" id="PTHR21262">
    <property type="entry name" value="GUANOSINE-3',5'-BIS DIPHOSPHATE 3'-PYROPHOSPHOHYDROLASE"/>
    <property type="match status" value="1"/>
</dbReference>
<dbReference type="GO" id="GO:0016301">
    <property type="term" value="F:kinase activity"/>
    <property type="evidence" value="ECO:0007669"/>
    <property type="project" value="UniProtKB-KW"/>
</dbReference>
<dbReference type="PROSITE" id="PS51671">
    <property type="entry name" value="ACT"/>
    <property type="match status" value="1"/>
</dbReference>
<dbReference type="Proteomes" id="UP000255234">
    <property type="component" value="Unassembled WGS sequence"/>
</dbReference>
<dbReference type="GO" id="GO:0008728">
    <property type="term" value="F:GTP diphosphokinase activity"/>
    <property type="evidence" value="ECO:0007669"/>
    <property type="project" value="UniProtKB-EC"/>
</dbReference>
<dbReference type="PANTHER" id="PTHR21262:SF31">
    <property type="entry name" value="GTP PYROPHOSPHOKINASE"/>
    <property type="match status" value="1"/>
</dbReference>
<evidence type="ECO:0000313" key="2">
    <source>
        <dbReference type="EMBL" id="STY71881.1"/>
    </source>
</evidence>
<dbReference type="SUPFAM" id="SSF55021">
    <property type="entry name" value="ACT-like"/>
    <property type="match status" value="1"/>
</dbReference>
<feature type="domain" description="ACT" evidence="1">
    <location>
        <begin position="88"/>
        <end position="163"/>
    </location>
</feature>
<dbReference type="AlphaFoldDB" id="A0A378NU47"/>
<dbReference type="GO" id="GO:0005886">
    <property type="term" value="C:plasma membrane"/>
    <property type="evidence" value="ECO:0007669"/>
    <property type="project" value="TreeGrafter"/>
</dbReference>
<evidence type="ECO:0000313" key="3">
    <source>
        <dbReference type="Proteomes" id="UP000255234"/>
    </source>
</evidence>
<reference evidence="2 3" key="1">
    <citation type="submission" date="2018-06" db="EMBL/GenBank/DDBJ databases">
        <authorList>
            <consortium name="Pathogen Informatics"/>
            <person name="Doyle S."/>
        </authorList>
    </citation>
    <scope>NUCLEOTIDE SEQUENCE [LARGE SCALE GENOMIC DNA]</scope>
    <source>
        <strain evidence="2 3">NCTC10571</strain>
    </source>
</reference>
<keyword evidence="2" id="KW-0808">Transferase</keyword>
<dbReference type="Pfam" id="PF13291">
    <property type="entry name" value="ACT_4"/>
    <property type="match status" value="1"/>
</dbReference>
<organism evidence="2 3">
    <name type="scientific">Megamonas hypermegale</name>
    <dbReference type="NCBI Taxonomy" id="158847"/>
    <lineage>
        <taxon>Bacteria</taxon>
        <taxon>Bacillati</taxon>
        <taxon>Bacillota</taxon>
        <taxon>Negativicutes</taxon>
        <taxon>Selenomonadales</taxon>
        <taxon>Selenomonadaceae</taxon>
        <taxon>Megamonas</taxon>
    </lineage>
</organism>
<proteinExistence type="predicted"/>
<sequence>MLEKIKPKTPKKKASHGILVEGEDGFLVHLAKCCNPIPGDQIIGYITRGRGVSVHRADCPNVLREGNDMMRVIDVNWDISTDQSYPVTIEVGCYDRQGILTEIIARISDAKINIENISSRSIPSNKTAVMTITFHTKNLARAEQLMNTLRRLKDVYSVRRNLSSSAKEK</sequence>
<dbReference type="EMBL" id="UGPP01000001">
    <property type="protein sequence ID" value="STY71881.1"/>
    <property type="molecule type" value="Genomic_DNA"/>
</dbReference>
<accession>A0A378NU47</accession>
<protein>
    <submittedName>
        <fullName evidence="2">GTP pyrophosphokinase</fullName>
        <ecNumber evidence="2">2.7.6.5</ecNumber>
    </submittedName>
</protein>
<dbReference type="CDD" id="cd04876">
    <property type="entry name" value="ACT_RelA-SpoT"/>
    <property type="match status" value="1"/>
</dbReference>
<dbReference type="EC" id="2.7.6.5" evidence="2"/>
<keyword evidence="2" id="KW-0418">Kinase</keyword>
<dbReference type="InterPro" id="IPR045865">
    <property type="entry name" value="ACT-like_dom_sf"/>
</dbReference>
<dbReference type="Gene3D" id="3.30.70.260">
    <property type="match status" value="1"/>
</dbReference>
<gene>
    <name evidence="2" type="primary">relA_2</name>
    <name evidence="2" type="ORF">NCTC10571_02058</name>
</gene>
<name>A0A378NU47_9FIRM</name>
<dbReference type="InterPro" id="IPR002912">
    <property type="entry name" value="ACT_dom"/>
</dbReference>
<evidence type="ECO:0000259" key="1">
    <source>
        <dbReference type="PROSITE" id="PS51671"/>
    </source>
</evidence>